<evidence type="ECO:0000256" key="2">
    <source>
        <dbReference type="ARBA" id="ARBA00022605"/>
    </source>
</evidence>
<evidence type="ECO:0000313" key="8">
    <source>
        <dbReference type="EMBL" id="QOY52579.1"/>
    </source>
</evidence>
<dbReference type="GO" id="GO:0006526">
    <property type="term" value="P:L-arginine biosynthetic process"/>
    <property type="evidence" value="ECO:0007669"/>
    <property type="project" value="UniProtKB-UniRule"/>
</dbReference>
<dbReference type="PANTHER" id="PTHR32338:SF10">
    <property type="entry name" value="N-ACETYL-GAMMA-GLUTAMYL-PHOSPHATE REDUCTASE, CHLOROPLASTIC-RELATED"/>
    <property type="match status" value="1"/>
</dbReference>
<comment type="pathway">
    <text evidence="5">Amino-acid biosynthesis; L-arginine biosynthesis; N(2)-acetyl-L-ornithine from L-glutamate: step 3/4.</text>
</comment>
<dbReference type="PANTHER" id="PTHR32338">
    <property type="entry name" value="N-ACETYL-GAMMA-GLUTAMYL-PHOSPHATE REDUCTASE, CHLOROPLASTIC-RELATED-RELATED"/>
    <property type="match status" value="1"/>
</dbReference>
<dbReference type="SMART" id="SM00859">
    <property type="entry name" value="Semialdhyde_dh"/>
    <property type="match status" value="1"/>
</dbReference>
<dbReference type="KEGG" id="sbal:HUE88_02500"/>
<comment type="function">
    <text evidence="5">Catalyzes the NADPH-dependent reduction of N-acetyl-5-glutamyl phosphate to yield N-acetyl-L-glutamate 5-semialdehyde.</text>
</comment>
<evidence type="ECO:0000313" key="9">
    <source>
        <dbReference type="Proteomes" id="UP000593994"/>
    </source>
</evidence>
<evidence type="ECO:0000256" key="4">
    <source>
        <dbReference type="ARBA" id="ARBA00023002"/>
    </source>
</evidence>
<evidence type="ECO:0000256" key="5">
    <source>
        <dbReference type="HAMAP-Rule" id="MF_00150"/>
    </source>
</evidence>
<comment type="catalytic activity">
    <reaction evidence="5">
        <text>N-acetyl-L-glutamate 5-semialdehyde + phosphate + NADP(+) = N-acetyl-L-glutamyl 5-phosphate + NADPH + H(+)</text>
        <dbReference type="Rhea" id="RHEA:21588"/>
        <dbReference type="ChEBI" id="CHEBI:15378"/>
        <dbReference type="ChEBI" id="CHEBI:29123"/>
        <dbReference type="ChEBI" id="CHEBI:43474"/>
        <dbReference type="ChEBI" id="CHEBI:57783"/>
        <dbReference type="ChEBI" id="CHEBI:57936"/>
        <dbReference type="ChEBI" id="CHEBI:58349"/>
        <dbReference type="EC" id="1.2.1.38"/>
    </reaction>
</comment>
<evidence type="ECO:0000259" key="7">
    <source>
        <dbReference type="SMART" id="SM00859"/>
    </source>
</evidence>
<dbReference type="GO" id="GO:0005737">
    <property type="term" value="C:cytoplasm"/>
    <property type="evidence" value="ECO:0007669"/>
    <property type="project" value="UniProtKB-SubCell"/>
</dbReference>
<evidence type="ECO:0000256" key="6">
    <source>
        <dbReference type="PROSITE-ProRule" id="PRU10010"/>
    </source>
</evidence>
<dbReference type="Proteomes" id="UP000593994">
    <property type="component" value="Chromosome"/>
</dbReference>
<dbReference type="GO" id="GO:0003942">
    <property type="term" value="F:N-acetyl-gamma-glutamyl-phosphate reductase activity"/>
    <property type="evidence" value="ECO:0007669"/>
    <property type="project" value="UniProtKB-UniRule"/>
</dbReference>
<keyword evidence="2 5" id="KW-0028">Amino-acid biosynthesis</keyword>
<name>A0A7S7LXT4_9BACT</name>
<proteinExistence type="inferred from homology"/>
<protein>
    <recommendedName>
        <fullName evidence="5">N-acetyl-gamma-glutamyl-phosphate reductase</fullName>
        <shortName evidence="5">AGPR</shortName>
        <ecNumber evidence="5">1.2.1.38</ecNumber>
    </recommendedName>
    <alternativeName>
        <fullName evidence="5">N-acetyl-glutamate semialdehyde dehydrogenase</fullName>
        <shortName evidence="5">NAGSA dehydrogenase</shortName>
    </alternativeName>
</protein>
<feature type="domain" description="Semialdehyde dehydrogenase NAD-binding" evidence="7">
    <location>
        <begin position="5"/>
        <end position="141"/>
    </location>
</feature>
<dbReference type="EMBL" id="CP054492">
    <property type="protein sequence ID" value="QOY52579.1"/>
    <property type="molecule type" value="Genomic_DNA"/>
</dbReference>
<accession>A0A7S7LXT4</accession>
<dbReference type="AlphaFoldDB" id="A0A7S7LXT4"/>
<comment type="similarity">
    <text evidence="5">Belongs to the NAGSA dehydrogenase family. Type 1 subfamily.</text>
</comment>
<dbReference type="EC" id="1.2.1.38" evidence="5"/>
<sequence>MSVINVGIIGASGYTGLELVKILIKHPKFNLSYVANSEGGVMLSDLHPSLSGVYECKVLKTDVDELAQECELVFLAVPHQTAMAYVKPLIAKGVKVVDLSADYRLTQDLYEEFYCPHTDVQNLSHAVYGLPEINREALKSAKLVANPGCFPTSAILGLLPFMEKRLKNTPIIIDAKTGVSGAGKKLSDVTHFVNVNDNLFAYNPLMHRHAPEIAQKLHVDFDEVNFVPYLVPVTRGMISSIYIQVSGDFDAFELLREFYKDEQHVRVCKNPVDMKSVSGTNFCDIYVKQKGSVLFISSAIDNLMRGASSQAVVNANIMMGVDESAGIPNIAYVP</sequence>
<dbReference type="CDD" id="cd23934">
    <property type="entry name" value="AGPR_1_C"/>
    <property type="match status" value="1"/>
</dbReference>
<dbReference type="InterPro" id="IPR050085">
    <property type="entry name" value="AGPR"/>
</dbReference>
<evidence type="ECO:0000256" key="3">
    <source>
        <dbReference type="ARBA" id="ARBA00022857"/>
    </source>
</evidence>
<dbReference type="HAMAP" id="MF_00150">
    <property type="entry name" value="ArgC_type1"/>
    <property type="match status" value="1"/>
</dbReference>
<dbReference type="PROSITE" id="PS01224">
    <property type="entry name" value="ARGC"/>
    <property type="match status" value="1"/>
</dbReference>
<comment type="subcellular location">
    <subcellularLocation>
        <location evidence="5">Cytoplasm</location>
    </subcellularLocation>
</comment>
<dbReference type="Gene3D" id="3.40.50.720">
    <property type="entry name" value="NAD(P)-binding Rossmann-like Domain"/>
    <property type="match status" value="1"/>
</dbReference>
<dbReference type="CDD" id="cd17895">
    <property type="entry name" value="AGPR_1_N"/>
    <property type="match status" value="1"/>
</dbReference>
<dbReference type="InterPro" id="IPR023013">
    <property type="entry name" value="AGPR_AS"/>
</dbReference>
<dbReference type="InterPro" id="IPR000534">
    <property type="entry name" value="Semialdehyde_DH_NAD-bd"/>
</dbReference>
<dbReference type="NCBIfam" id="TIGR01850">
    <property type="entry name" value="argC"/>
    <property type="match status" value="1"/>
</dbReference>
<keyword evidence="9" id="KW-1185">Reference proteome</keyword>
<dbReference type="Pfam" id="PF01118">
    <property type="entry name" value="Semialdhyde_dh"/>
    <property type="match status" value="1"/>
</dbReference>
<gene>
    <name evidence="5" type="primary">argC</name>
    <name evidence="8" type="ORF">HUE88_02500</name>
</gene>
<evidence type="ECO:0000256" key="1">
    <source>
        <dbReference type="ARBA" id="ARBA00022571"/>
    </source>
</evidence>
<keyword evidence="4 5" id="KW-0560">Oxidoreductase</keyword>
<reference evidence="8 9" key="1">
    <citation type="submission" date="2020-05" db="EMBL/GenBank/DDBJ databases">
        <title>Sulfurimonas marisnigri, sp. nov., and Sulfurimonas baltica, sp. nov., manganese oxide reducing chemolithoautotrophs of the class Epsilonproteobacteria isolated from the pelagic redoxclines of the Black and Baltic Seas and emended description of the genus Sulfurimonas.</title>
        <authorList>
            <person name="Henkel J.V."/>
            <person name="Laudan C."/>
            <person name="Werner J."/>
            <person name="Neu T."/>
            <person name="Plewe S."/>
            <person name="Sproer C."/>
            <person name="Bunk B."/>
            <person name="Schulz-Vogt H.N."/>
        </authorList>
    </citation>
    <scope>NUCLEOTIDE SEQUENCE [LARGE SCALE GENOMIC DNA]</scope>
    <source>
        <strain evidence="8 9">GD2</strain>
    </source>
</reference>
<dbReference type="SUPFAM" id="SSF55347">
    <property type="entry name" value="Glyceraldehyde-3-phosphate dehydrogenase-like, C-terminal domain"/>
    <property type="match status" value="1"/>
</dbReference>
<dbReference type="InterPro" id="IPR036291">
    <property type="entry name" value="NAD(P)-bd_dom_sf"/>
</dbReference>
<organism evidence="8 9">
    <name type="scientific">Candidatus Sulfurimonas baltica</name>
    <dbReference type="NCBI Taxonomy" id="2740404"/>
    <lineage>
        <taxon>Bacteria</taxon>
        <taxon>Pseudomonadati</taxon>
        <taxon>Campylobacterota</taxon>
        <taxon>Epsilonproteobacteria</taxon>
        <taxon>Campylobacterales</taxon>
        <taxon>Sulfurimonadaceae</taxon>
        <taxon>Sulfurimonas</taxon>
    </lineage>
</organism>
<dbReference type="GO" id="GO:0051287">
    <property type="term" value="F:NAD binding"/>
    <property type="evidence" value="ECO:0007669"/>
    <property type="project" value="InterPro"/>
</dbReference>
<keyword evidence="5" id="KW-0963">Cytoplasm</keyword>
<dbReference type="GO" id="GO:0070401">
    <property type="term" value="F:NADP+ binding"/>
    <property type="evidence" value="ECO:0007669"/>
    <property type="project" value="InterPro"/>
</dbReference>
<keyword evidence="3 5" id="KW-0521">NADP</keyword>
<dbReference type="InterPro" id="IPR000706">
    <property type="entry name" value="AGPR_type-1"/>
</dbReference>
<dbReference type="SUPFAM" id="SSF51735">
    <property type="entry name" value="NAD(P)-binding Rossmann-fold domains"/>
    <property type="match status" value="1"/>
</dbReference>
<keyword evidence="1 5" id="KW-0055">Arginine biosynthesis</keyword>
<dbReference type="UniPathway" id="UPA00068">
    <property type="reaction ID" value="UER00108"/>
</dbReference>
<dbReference type="Gene3D" id="3.30.360.10">
    <property type="entry name" value="Dihydrodipicolinate Reductase, domain 2"/>
    <property type="match status" value="1"/>
</dbReference>
<feature type="active site" evidence="5 6">
    <location>
        <position position="149"/>
    </location>
</feature>
<dbReference type="RefSeq" id="WP_194370747.1">
    <property type="nucleotide sequence ID" value="NZ_CP054492.1"/>
</dbReference>
<dbReference type="InterPro" id="IPR058924">
    <property type="entry name" value="AGPR_dimerisation_dom"/>
</dbReference>
<dbReference type="Pfam" id="PF22698">
    <property type="entry name" value="Semialdhyde_dhC_1"/>
    <property type="match status" value="1"/>
</dbReference>